<organism evidence="1 2">
    <name type="scientific">Gottfriedia solisilvae</name>
    <dbReference type="NCBI Taxonomy" id="1516104"/>
    <lineage>
        <taxon>Bacteria</taxon>
        <taxon>Bacillati</taxon>
        <taxon>Bacillota</taxon>
        <taxon>Bacilli</taxon>
        <taxon>Bacillales</taxon>
        <taxon>Bacillaceae</taxon>
        <taxon>Gottfriedia</taxon>
    </lineage>
</organism>
<proteinExistence type="predicted"/>
<dbReference type="AlphaFoldDB" id="A0A8J3AJ57"/>
<accession>A0A8J3AJ57</accession>
<reference evidence="2" key="1">
    <citation type="journal article" date="2019" name="Int. J. Syst. Evol. Microbiol.">
        <title>The Global Catalogue of Microorganisms (GCM) 10K type strain sequencing project: providing services to taxonomists for standard genome sequencing and annotation.</title>
        <authorList>
            <consortium name="The Broad Institute Genomics Platform"/>
            <consortium name="The Broad Institute Genome Sequencing Center for Infectious Disease"/>
            <person name="Wu L."/>
            <person name="Ma J."/>
        </authorList>
    </citation>
    <scope>NUCLEOTIDE SEQUENCE [LARGE SCALE GENOMIC DNA]</scope>
    <source>
        <strain evidence="2">CGMCC 1.14993</strain>
    </source>
</reference>
<dbReference type="Proteomes" id="UP000626244">
    <property type="component" value="Unassembled WGS sequence"/>
</dbReference>
<name>A0A8J3AJ57_9BACI</name>
<evidence type="ECO:0000313" key="2">
    <source>
        <dbReference type="Proteomes" id="UP000626244"/>
    </source>
</evidence>
<dbReference type="RefSeq" id="WP_087999104.1">
    <property type="nucleotide sequence ID" value="NZ_BMHB01000001.1"/>
</dbReference>
<dbReference type="EMBL" id="BMHB01000001">
    <property type="protein sequence ID" value="GGI11592.1"/>
    <property type="molecule type" value="Genomic_DNA"/>
</dbReference>
<protein>
    <submittedName>
        <fullName evidence="1">Uncharacterized protein</fullName>
    </submittedName>
</protein>
<evidence type="ECO:0000313" key="1">
    <source>
        <dbReference type="EMBL" id="GGI11592.1"/>
    </source>
</evidence>
<gene>
    <name evidence="1" type="ORF">GCM10007380_08610</name>
</gene>
<sequence>MDLKWYLFEHSYLTGINIDPVGCSLTLHIDAKITYDHPNGRESNEANFEEITIRFVGVQYLRMVNSLNLLTNPNDDLGSIEEFELKRTNSQSSSLDVVEKKIMISNSKKLSFLNFVSELITFEIGFEKYIVLLRE</sequence>
<comment type="caution">
    <text evidence="1">The sequence shown here is derived from an EMBL/GenBank/DDBJ whole genome shotgun (WGS) entry which is preliminary data.</text>
</comment>
<keyword evidence="2" id="KW-1185">Reference proteome</keyword>
<dbReference type="OrthoDB" id="2868949at2"/>